<organism evidence="6 7">
    <name type="scientific">Brevibacillus gelatini</name>
    <dbReference type="NCBI Taxonomy" id="1655277"/>
    <lineage>
        <taxon>Bacteria</taxon>
        <taxon>Bacillati</taxon>
        <taxon>Bacillota</taxon>
        <taxon>Bacilli</taxon>
        <taxon>Bacillales</taxon>
        <taxon>Paenibacillaceae</taxon>
        <taxon>Brevibacillus</taxon>
    </lineage>
</organism>
<dbReference type="Pfam" id="PF13411">
    <property type="entry name" value="MerR_1"/>
    <property type="match status" value="1"/>
</dbReference>
<reference evidence="6 7" key="1">
    <citation type="submission" date="2018-10" db="EMBL/GenBank/DDBJ databases">
        <title>Phylogenomics of Brevibacillus.</title>
        <authorList>
            <person name="Dunlap C."/>
        </authorList>
    </citation>
    <scope>NUCLEOTIDE SEQUENCE [LARGE SCALE GENOMIC DNA]</scope>
    <source>
        <strain evidence="6 7">DSM 100115</strain>
    </source>
</reference>
<name>A0A3M8B0A9_9BACL</name>
<dbReference type="InterPro" id="IPR009061">
    <property type="entry name" value="DNA-bd_dom_put_sf"/>
</dbReference>
<dbReference type="RefSeq" id="WP_122904843.1">
    <property type="nucleotide sequence ID" value="NZ_RHHS01000027.1"/>
</dbReference>
<sequence>MRPIDIARKLKLSTSALRNYEAQGLVPPAERSESGYRLYTDVHAAYFACIKAMSPGFGMEVTAEVLRHVQDGQLDAAFWRVNEVQAQLQQDKKLAERNVQMLEEAAGKQAEHGVAGKWLTIKDAASVTGLPSSTIRHWEKTGLITTVRDPKNGYRLFNRSHIHKIMLLRTLRAQVYSLSVVELKNAIAEMKEEDVQEARKIAMDTLRYLHEVNCWQMSGVHALYDLCRVLKLVE</sequence>
<evidence type="ECO:0000256" key="2">
    <source>
        <dbReference type="ARBA" id="ARBA00023015"/>
    </source>
</evidence>
<dbReference type="OrthoDB" id="122388at2"/>
<dbReference type="PROSITE" id="PS50937">
    <property type="entry name" value="HTH_MERR_2"/>
    <property type="match status" value="2"/>
</dbReference>
<evidence type="ECO:0000256" key="1">
    <source>
        <dbReference type="ARBA" id="ARBA00022491"/>
    </source>
</evidence>
<keyword evidence="1" id="KW-0678">Repressor</keyword>
<keyword evidence="7" id="KW-1185">Reference proteome</keyword>
<comment type="caution">
    <text evidence="6">The sequence shown here is derived from an EMBL/GenBank/DDBJ whole genome shotgun (WGS) entry which is preliminary data.</text>
</comment>
<dbReference type="AlphaFoldDB" id="A0A3M8B0A9"/>
<evidence type="ECO:0000256" key="3">
    <source>
        <dbReference type="ARBA" id="ARBA00023125"/>
    </source>
</evidence>
<protein>
    <submittedName>
        <fullName evidence="6">MerR family DNA-binding transcriptional regulator</fullName>
    </submittedName>
</protein>
<dbReference type="Proteomes" id="UP000268829">
    <property type="component" value="Unassembled WGS sequence"/>
</dbReference>
<dbReference type="GO" id="GO:0003677">
    <property type="term" value="F:DNA binding"/>
    <property type="evidence" value="ECO:0007669"/>
    <property type="project" value="UniProtKB-KW"/>
</dbReference>
<dbReference type="InterPro" id="IPR000551">
    <property type="entry name" value="MerR-type_HTH_dom"/>
</dbReference>
<dbReference type="Gene3D" id="1.10.1660.10">
    <property type="match status" value="2"/>
</dbReference>
<dbReference type="SMART" id="SM00422">
    <property type="entry name" value="HTH_MERR"/>
    <property type="match status" value="2"/>
</dbReference>
<dbReference type="Pfam" id="PF00376">
    <property type="entry name" value="MerR"/>
    <property type="match status" value="1"/>
</dbReference>
<dbReference type="SUPFAM" id="SSF46955">
    <property type="entry name" value="Putative DNA-binding domain"/>
    <property type="match status" value="2"/>
</dbReference>
<gene>
    <name evidence="6" type="ORF">EDM57_11175</name>
</gene>
<dbReference type="PANTHER" id="PTHR30204:SF69">
    <property type="entry name" value="MERR-FAMILY TRANSCRIPTIONAL REGULATOR"/>
    <property type="match status" value="1"/>
</dbReference>
<feature type="domain" description="HTH merR-type" evidence="5">
    <location>
        <begin position="1"/>
        <end position="68"/>
    </location>
</feature>
<dbReference type="InterPro" id="IPR047057">
    <property type="entry name" value="MerR_fam"/>
</dbReference>
<evidence type="ECO:0000313" key="7">
    <source>
        <dbReference type="Proteomes" id="UP000268829"/>
    </source>
</evidence>
<dbReference type="GO" id="GO:0003700">
    <property type="term" value="F:DNA-binding transcription factor activity"/>
    <property type="evidence" value="ECO:0007669"/>
    <property type="project" value="InterPro"/>
</dbReference>
<keyword evidence="2" id="KW-0805">Transcription regulation</keyword>
<feature type="domain" description="HTH merR-type" evidence="5">
    <location>
        <begin position="118"/>
        <end position="174"/>
    </location>
</feature>
<keyword evidence="3 6" id="KW-0238">DNA-binding</keyword>
<keyword evidence="4" id="KW-0804">Transcription</keyword>
<proteinExistence type="predicted"/>
<accession>A0A3M8B0A9</accession>
<dbReference type="PANTHER" id="PTHR30204">
    <property type="entry name" value="REDOX-CYCLING DRUG-SENSING TRANSCRIPTIONAL ACTIVATOR SOXR"/>
    <property type="match status" value="1"/>
</dbReference>
<evidence type="ECO:0000256" key="4">
    <source>
        <dbReference type="ARBA" id="ARBA00023163"/>
    </source>
</evidence>
<evidence type="ECO:0000259" key="5">
    <source>
        <dbReference type="PROSITE" id="PS50937"/>
    </source>
</evidence>
<dbReference type="EMBL" id="RHHS01000027">
    <property type="protein sequence ID" value="RNB56879.1"/>
    <property type="molecule type" value="Genomic_DNA"/>
</dbReference>
<evidence type="ECO:0000313" key="6">
    <source>
        <dbReference type="EMBL" id="RNB56879.1"/>
    </source>
</evidence>